<evidence type="ECO:0000256" key="6">
    <source>
        <dbReference type="SAM" id="MobiDB-lite"/>
    </source>
</evidence>
<evidence type="ECO:0000256" key="4">
    <source>
        <dbReference type="ARBA" id="ARBA00023136"/>
    </source>
</evidence>
<evidence type="ECO:0000256" key="5">
    <source>
        <dbReference type="ARBA" id="ARBA00023242"/>
    </source>
</evidence>
<dbReference type="PANTHER" id="PTHR22731">
    <property type="entry name" value="RIBONUCLEASES P/MRP PROTEIN SUBUNIT POP1"/>
    <property type="match status" value="1"/>
</dbReference>
<evidence type="ECO:0000256" key="1">
    <source>
        <dbReference type="ARBA" id="ARBA00004123"/>
    </source>
</evidence>
<feature type="domain" description="Pop1 N-terminal" evidence="7">
    <location>
        <begin position="121"/>
        <end position="178"/>
    </location>
</feature>
<dbReference type="InterPro" id="IPR055079">
    <property type="entry name" value="POP1_C"/>
</dbReference>
<dbReference type="EMBL" id="CAUOFW020001469">
    <property type="protein sequence ID" value="CAK9145233.1"/>
    <property type="molecule type" value="Genomic_DNA"/>
</dbReference>
<organism evidence="10 11">
    <name type="scientific">Ilex paraguariensis</name>
    <name type="common">yerba mate</name>
    <dbReference type="NCBI Taxonomy" id="185542"/>
    <lineage>
        <taxon>Eukaryota</taxon>
        <taxon>Viridiplantae</taxon>
        <taxon>Streptophyta</taxon>
        <taxon>Embryophyta</taxon>
        <taxon>Tracheophyta</taxon>
        <taxon>Spermatophyta</taxon>
        <taxon>Magnoliopsida</taxon>
        <taxon>eudicotyledons</taxon>
        <taxon>Gunneridae</taxon>
        <taxon>Pentapetalae</taxon>
        <taxon>asterids</taxon>
        <taxon>campanulids</taxon>
        <taxon>Aquifoliales</taxon>
        <taxon>Aquifoliaceae</taxon>
        <taxon>Ilex</taxon>
    </lineage>
</organism>
<comment type="caution">
    <text evidence="10">The sequence shown here is derived from an EMBL/GenBank/DDBJ whole genome shotgun (WGS) entry which is preliminary data.</text>
</comment>
<dbReference type="Pfam" id="PF22770">
    <property type="entry name" value="POP1_C"/>
    <property type="match status" value="1"/>
</dbReference>
<dbReference type="GO" id="GO:0008033">
    <property type="term" value="P:tRNA processing"/>
    <property type="evidence" value="ECO:0007669"/>
    <property type="project" value="UniProtKB-KW"/>
</dbReference>
<evidence type="ECO:0000256" key="2">
    <source>
        <dbReference type="ARBA" id="ARBA00004370"/>
    </source>
</evidence>
<keyword evidence="5" id="KW-0539">Nucleus</keyword>
<sequence length="865" mass="96632">MATNGSKQRQASTAPPPRTLNVQKFAESRASELETLHSIVANRLTNDFRLRRDKRRRTTGYDNRGLKHRYRKKQKVGAVDVGNDVTLEKNKKVSRRTCRRIELRKNEESGFCTSGDGTKRLRTHLWHAKRFRMTKLWGFHLPLGLHGRGRGSRAVLKCLKHGVLVHDASYCSAVQLDGREDLLISVLSTVLVPSRTEHSKDISYKVLSGVIYESAMLHHVGAPFSQAIAPVIYMWRPFHGQYTRVYAEGNGTDGCDELHGIDGCSSFRQVWIWIHAAAFIEGYNALTSACQRQMDKAGLSIKCIPLEGQLARLEVMGSRAVQLLRKILHPVTRSDTSWQLNKCSVIKTDSEIQFKNSSVLGNEDVIPSSAVISLTVNDPRTLTEEGVAAIPEAMSTGILENVPEDEVKEHTTFAGIPQMNKGLAKSLYSKPEESSDLPFSIDLWDASKGICPPIEESVLCMEKHHQRMTVFCLGDKSSKARNAPVKGNCSKLCPILLLKDYDKGSITRWSIILPLTWVKAFWVPFVSSGAHAIGLREKHWITCEVGLPYFPSDFPDCGAYSSFMEDEAAASHQKAKLRPPSMRPSKVSIPPPWDSVQFAFDEKFIGAGDDQMLPEKPYQQNMVSDNSLPQSGCENGDMVTPASHSVPFGGVVARTSSMLTDFLKDINGDHLLLFPNMAEGGKCISKFMNAERTVRPNGAISLISYGKRICFIRVLLHAYKEGVFEEGAVVCAPHFTDIKLWTSSSEKDDGKLQIPQSLLGSFFIQSPSGKWELKIPDDPAARESHRWPLGFVTTGFVRGSKKPVAGALCEAYLLARLRQEQWDAVPVKRRRKEIYVLVRNLRSTAYRLALASIVLEQQEEDLEYM</sequence>
<dbReference type="InterPro" id="IPR012590">
    <property type="entry name" value="POPLD_dom"/>
</dbReference>
<dbReference type="GO" id="GO:0005634">
    <property type="term" value="C:nucleus"/>
    <property type="evidence" value="ECO:0007669"/>
    <property type="project" value="UniProtKB-SubCell"/>
</dbReference>
<evidence type="ECO:0000313" key="11">
    <source>
        <dbReference type="Proteomes" id="UP001642360"/>
    </source>
</evidence>
<evidence type="ECO:0000259" key="9">
    <source>
        <dbReference type="Pfam" id="PF22770"/>
    </source>
</evidence>
<dbReference type="Pfam" id="PF08170">
    <property type="entry name" value="POPLD"/>
    <property type="match status" value="1"/>
</dbReference>
<dbReference type="Proteomes" id="UP001642360">
    <property type="component" value="Unassembled WGS sequence"/>
</dbReference>
<dbReference type="InterPro" id="IPR039182">
    <property type="entry name" value="Pop1"/>
</dbReference>
<name>A0ABC8RJT2_9AQUA</name>
<dbReference type="InterPro" id="IPR009723">
    <property type="entry name" value="Pop1_N"/>
</dbReference>
<proteinExistence type="predicted"/>
<evidence type="ECO:0000313" key="10">
    <source>
        <dbReference type="EMBL" id="CAK9145233.1"/>
    </source>
</evidence>
<dbReference type="PROSITE" id="PS00236">
    <property type="entry name" value="NEUROTR_ION_CHANNEL"/>
    <property type="match status" value="1"/>
</dbReference>
<comment type="subcellular location">
    <subcellularLocation>
        <location evidence="2">Membrane</location>
    </subcellularLocation>
    <subcellularLocation>
        <location evidence="1">Nucleus</location>
    </subcellularLocation>
</comment>
<feature type="domain" description="POP1 C-terminal" evidence="9">
    <location>
        <begin position="776"/>
        <end position="854"/>
    </location>
</feature>
<feature type="region of interest" description="Disordered" evidence="6">
    <location>
        <begin position="1"/>
        <end position="20"/>
    </location>
</feature>
<dbReference type="Pfam" id="PF06978">
    <property type="entry name" value="POP1_N"/>
    <property type="match status" value="1"/>
</dbReference>
<dbReference type="GO" id="GO:0016020">
    <property type="term" value="C:membrane"/>
    <property type="evidence" value="ECO:0007669"/>
    <property type="project" value="UniProtKB-SubCell"/>
</dbReference>
<dbReference type="InterPro" id="IPR018000">
    <property type="entry name" value="Neurotransmitter_ion_chnl_CS"/>
</dbReference>
<evidence type="ECO:0000256" key="3">
    <source>
        <dbReference type="ARBA" id="ARBA00022694"/>
    </source>
</evidence>
<evidence type="ECO:0000259" key="8">
    <source>
        <dbReference type="Pfam" id="PF08170"/>
    </source>
</evidence>
<keyword evidence="4" id="KW-0472">Membrane</keyword>
<keyword evidence="11" id="KW-1185">Reference proteome</keyword>
<gene>
    <name evidence="10" type="ORF">ILEXP_LOCUS13029</name>
</gene>
<dbReference type="PANTHER" id="PTHR22731:SF3">
    <property type="entry name" value="RIBONUCLEASES P_MRP PROTEIN SUBUNIT POP1"/>
    <property type="match status" value="1"/>
</dbReference>
<dbReference type="AlphaFoldDB" id="A0ABC8RJT2"/>
<evidence type="ECO:0000259" key="7">
    <source>
        <dbReference type="Pfam" id="PF06978"/>
    </source>
</evidence>
<feature type="compositionally biased region" description="Polar residues" evidence="6">
    <location>
        <begin position="1"/>
        <end position="13"/>
    </location>
</feature>
<reference evidence="10 11" key="1">
    <citation type="submission" date="2024-02" db="EMBL/GenBank/DDBJ databases">
        <authorList>
            <person name="Vignale AGUSTIN F."/>
            <person name="Sosa J E."/>
            <person name="Modenutti C."/>
        </authorList>
    </citation>
    <scope>NUCLEOTIDE SEQUENCE [LARGE SCALE GENOMIC DNA]</scope>
</reference>
<accession>A0ABC8RJT2</accession>
<feature type="domain" description="POPLD" evidence="8">
    <location>
        <begin position="508"/>
        <end position="593"/>
    </location>
</feature>
<protein>
    <submittedName>
        <fullName evidence="10">Uncharacterized protein</fullName>
    </submittedName>
</protein>
<keyword evidence="3" id="KW-0819">tRNA processing</keyword>